<dbReference type="GO" id="GO:0000155">
    <property type="term" value="F:phosphorelay sensor kinase activity"/>
    <property type="evidence" value="ECO:0007669"/>
    <property type="project" value="InterPro"/>
</dbReference>
<evidence type="ECO:0000256" key="1">
    <source>
        <dbReference type="ARBA" id="ARBA00000085"/>
    </source>
</evidence>
<organism evidence="3 4">
    <name type="scientific">Gracilimonas mengyeensis</name>
    <dbReference type="NCBI Taxonomy" id="1302730"/>
    <lineage>
        <taxon>Bacteria</taxon>
        <taxon>Pseudomonadati</taxon>
        <taxon>Balneolota</taxon>
        <taxon>Balneolia</taxon>
        <taxon>Balneolales</taxon>
        <taxon>Balneolaceae</taxon>
        <taxon>Gracilimonas</taxon>
    </lineage>
</organism>
<proteinExistence type="predicted"/>
<dbReference type="Gene3D" id="3.30.565.10">
    <property type="entry name" value="Histidine kinase-like ATPase, C-terminal domain"/>
    <property type="match status" value="1"/>
</dbReference>
<evidence type="ECO:0000313" key="3">
    <source>
        <dbReference type="EMBL" id="SMO67537.1"/>
    </source>
</evidence>
<protein>
    <recommendedName>
        <fullName evidence="2">histidine kinase</fullName>
        <ecNumber evidence="2">2.7.13.3</ecNumber>
    </recommendedName>
</protein>
<gene>
    <name evidence="3" type="ORF">SAMN06265219_107178</name>
</gene>
<sequence>MGRSEMEAKVLPLNSGFYFQEQPPVKEDQNEYNGLKQKFAHYRIIKQLQKSIVRQNMHNAMSPLSAISGYLELIDLSLNDNADIHQIDYYRKKIESGVKEVNSIIEQLQQVYSEESDLLEEGEELLVVDLNWMVRDVCNEMHLENSELEMEIGNGALHITTDLYVTKLILFKMISYATKCSSSKDIVRLRTLSRDEMATFAVYFNVSECKSEEIDKIVQYDPKQNPSDLIKDNSMNEGLFASTRLVKQVGGHIAFKRVDNDRGKLELSLPLC</sequence>
<evidence type="ECO:0000256" key="2">
    <source>
        <dbReference type="ARBA" id="ARBA00012438"/>
    </source>
</evidence>
<dbReference type="SUPFAM" id="SSF55874">
    <property type="entry name" value="ATPase domain of HSP90 chaperone/DNA topoisomerase II/histidine kinase"/>
    <property type="match status" value="1"/>
</dbReference>
<evidence type="ECO:0000313" key="4">
    <source>
        <dbReference type="Proteomes" id="UP000317557"/>
    </source>
</evidence>
<keyword evidence="4" id="KW-1185">Reference proteome</keyword>
<dbReference type="EC" id="2.7.13.3" evidence="2"/>
<dbReference type="EMBL" id="FXTP01000007">
    <property type="protein sequence ID" value="SMO67537.1"/>
    <property type="molecule type" value="Genomic_DNA"/>
</dbReference>
<dbReference type="InterPro" id="IPR036890">
    <property type="entry name" value="HATPase_C_sf"/>
</dbReference>
<name>A0A521D755_9BACT</name>
<dbReference type="Proteomes" id="UP000317557">
    <property type="component" value="Unassembled WGS sequence"/>
</dbReference>
<dbReference type="InterPro" id="IPR003661">
    <property type="entry name" value="HisK_dim/P_dom"/>
</dbReference>
<dbReference type="CDD" id="cd00082">
    <property type="entry name" value="HisKA"/>
    <property type="match status" value="1"/>
</dbReference>
<comment type="catalytic activity">
    <reaction evidence="1">
        <text>ATP + protein L-histidine = ADP + protein N-phospho-L-histidine.</text>
        <dbReference type="EC" id="2.7.13.3"/>
    </reaction>
</comment>
<dbReference type="AlphaFoldDB" id="A0A521D755"/>
<dbReference type="OrthoDB" id="1525341at2"/>
<dbReference type="RefSeq" id="WP_142454414.1">
    <property type="nucleotide sequence ID" value="NZ_FXTP01000007.1"/>
</dbReference>
<accession>A0A521D755</accession>
<reference evidence="3 4" key="1">
    <citation type="submission" date="2017-05" db="EMBL/GenBank/DDBJ databases">
        <authorList>
            <person name="Varghese N."/>
            <person name="Submissions S."/>
        </authorList>
    </citation>
    <scope>NUCLEOTIDE SEQUENCE [LARGE SCALE GENOMIC DNA]</scope>
    <source>
        <strain evidence="3 4">DSM 21985</strain>
    </source>
</reference>